<feature type="region of interest" description="Disordered" evidence="1">
    <location>
        <begin position="137"/>
        <end position="158"/>
    </location>
</feature>
<feature type="compositionally biased region" description="Basic and acidic residues" evidence="1">
    <location>
        <begin position="138"/>
        <end position="147"/>
    </location>
</feature>
<keyword evidence="3" id="KW-1185">Reference proteome</keyword>
<sequence>MGGLSWWIWADSAEQIVLTLAEVEVITNPDALAQAQEWGLDELDLSEVDRDPALRRMRAEREQQRGLPGFGVLAGRERVYLRRFHDGSTYLLEIGQDGRQLRQVELKPDGTLLSSTMEGWPFNPPIDLHDPQYAPMEIGEREFEDSWSRAVPDPSYED</sequence>
<gene>
    <name evidence="2" type="ORF">BBK82_13570</name>
</gene>
<dbReference type="KEGG" id="led:BBK82_13570"/>
<protein>
    <submittedName>
        <fullName evidence="2">Uncharacterized protein</fullName>
    </submittedName>
</protein>
<dbReference type="OrthoDB" id="1365577at2"/>
<reference evidence="2 3" key="1">
    <citation type="submission" date="2016-07" db="EMBL/GenBank/DDBJ databases">
        <title>Complete genome sequence of the Lentzea guizhouensis DHS C013.</title>
        <authorList>
            <person name="Cao C."/>
        </authorList>
    </citation>
    <scope>NUCLEOTIDE SEQUENCE [LARGE SCALE GENOMIC DNA]</scope>
    <source>
        <strain evidence="2 3">DHS C013</strain>
    </source>
</reference>
<accession>A0A1B2HY76</accession>
<dbReference type="AlphaFoldDB" id="A0A1B2HY76"/>
<evidence type="ECO:0000313" key="3">
    <source>
        <dbReference type="Proteomes" id="UP000093053"/>
    </source>
</evidence>
<proteinExistence type="predicted"/>
<evidence type="ECO:0000313" key="2">
    <source>
        <dbReference type="EMBL" id="ANZ42710.1"/>
    </source>
</evidence>
<evidence type="ECO:0000256" key="1">
    <source>
        <dbReference type="SAM" id="MobiDB-lite"/>
    </source>
</evidence>
<dbReference type="Proteomes" id="UP000093053">
    <property type="component" value="Chromosome"/>
</dbReference>
<dbReference type="EMBL" id="CP016793">
    <property type="protein sequence ID" value="ANZ42710.1"/>
    <property type="molecule type" value="Genomic_DNA"/>
</dbReference>
<name>A0A1B2HY76_9PSEU</name>
<organism evidence="2 3">
    <name type="scientific">Lentzea guizhouensis</name>
    <dbReference type="NCBI Taxonomy" id="1586287"/>
    <lineage>
        <taxon>Bacteria</taxon>
        <taxon>Bacillati</taxon>
        <taxon>Actinomycetota</taxon>
        <taxon>Actinomycetes</taxon>
        <taxon>Pseudonocardiales</taxon>
        <taxon>Pseudonocardiaceae</taxon>
        <taxon>Lentzea</taxon>
    </lineage>
</organism>